<keyword evidence="1" id="KW-0472">Membrane</keyword>
<dbReference type="AlphaFoldDB" id="A0A1G6SVI5"/>
<keyword evidence="4" id="KW-1185">Reference proteome</keyword>
<dbReference type="OrthoDB" id="981213at2"/>
<organism evidence="3 4">
    <name type="scientific">Algoriphagus faecimaris</name>
    <dbReference type="NCBI Taxonomy" id="686796"/>
    <lineage>
        <taxon>Bacteria</taxon>
        <taxon>Pseudomonadati</taxon>
        <taxon>Bacteroidota</taxon>
        <taxon>Cytophagia</taxon>
        <taxon>Cytophagales</taxon>
        <taxon>Cyclobacteriaceae</taxon>
        <taxon>Algoriphagus</taxon>
    </lineage>
</organism>
<evidence type="ECO:0000256" key="2">
    <source>
        <dbReference type="SAM" id="SignalP"/>
    </source>
</evidence>
<dbReference type="STRING" id="686796.SAMN04488104_10195"/>
<evidence type="ECO:0000313" key="3">
    <source>
        <dbReference type="EMBL" id="SDD20731.1"/>
    </source>
</evidence>
<proteinExistence type="predicted"/>
<evidence type="ECO:0000256" key="1">
    <source>
        <dbReference type="SAM" id="Phobius"/>
    </source>
</evidence>
<feature type="signal peptide" evidence="2">
    <location>
        <begin position="1"/>
        <end position="22"/>
    </location>
</feature>
<gene>
    <name evidence="3" type="ORF">SAMN04488104_10195</name>
</gene>
<dbReference type="Proteomes" id="UP000199060">
    <property type="component" value="Unassembled WGS sequence"/>
</dbReference>
<evidence type="ECO:0000313" key="4">
    <source>
        <dbReference type="Proteomes" id="UP000199060"/>
    </source>
</evidence>
<dbReference type="SUPFAM" id="SSF58100">
    <property type="entry name" value="Bacterial hemolysins"/>
    <property type="match status" value="1"/>
</dbReference>
<feature type="chain" id="PRO_5011746646" description="tRNA (Guanine-N1)-methyltransferase" evidence="2">
    <location>
        <begin position="23"/>
        <end position="199"/>
    </location>
</feature>
<feature type="transmembrane region" description="Helical" evidence="1">
    <location>
        <begin position="133"/>
        <end position="153"/>
    </location>
</feature>
<keyword evidence="2" id="KW-0732">Signal</keyword>
<keyword evidence="1" id="KW-1133">Transmembrane helix</keyword>
<dbReference type="RefSeq" id="WP_087939580.1">
    <property type="nucleotide sequence ID" value="NZ_FNAC01000019.1"/>
</dbReference>
<evidence type="ECO:0008006" key="5">
    <source>
        <dbReference type="Google" id="ProtNLM"/>
    </source>
</evidence>
<dbReference type="EMBL" id="FNAC01000019">
    <property type="protein sequence ID" value="SDD20731.1"/>
    <property type="molecule type" value="Genomic_DNA"/>
</dbReference>
<reference evidence="4" key="1">
    <citation type="submission" date="2016-10" db="EMBL/GenBank/DDBJ databases">
        <authorList>
            <person name="Varghese N."/>
            <person name="Submissions S."/>
        </authorList>
    </citation>
    <scope>NUCLEOTIDE SEQUENCE [LARGE SCALE GENOMIC DNA]</scope>
    <source>
        <strain evidence="4">DSM 23095</strain>
    </source>
</reference>
<sequence>MKNVNRSTLFFLLFALTFTAQAQSTSENQNSLQSGTIDSQFEYVYEVSNNFQEYKVVKRSNLDQLKSNILDSMQTMRAEVLELKGQIGSLNDSIAAINVHLNQSELEKQEAIDAKDNFSFLGIAIHKAVYSSIMWILVGGLAIALAFFSFQYFRSFKKIRKAQRDLTDVQEEFDQHRKNTLDRERKLKRELIDAQMGKS</sequence>
<accession>A0A1G6SVI5</accession>
<keyword evidence="1" id="KW-0812">Transmembrane</keyword>
<protein>
    <recommendedName>
        <fullName evidence="5">tRNA (Guanine-N1)-methyltransferase</fullName>
    </recommendedName>
</protein>
<name>A0A1G6SVI5_9BACT</name>